<dbReference type="KEGG" id="tpol:Mal48_45490"/>
<dbReference type="AlphaFoldDB" id="A0A517QUI9"/>
<protein>
    <recommendedName>
        <fullName evidence="3">DUF721 domain-containing protein</fullName>
    </recommendedName>
</protein>
<evidence type="ECO:0008006" key="3">
    <source>
        <dbReference type="Google" id="ProtNLM"/>
    </source>
</evidence>
<accession>A0A517QUI9</accession>
<dbReference type="RefSeq" id="WP_145204559.1">
    <property type="nucleotide sequence ID" value="NZ_CP036267.1"/>
</dbReference>
<evidence type="ECO:0000313" key="2">
    <source>
        <dbReference type="Proteomes" id="UP000315724"/>
    </source>
</evidence>
<gene>
    <name evidence="1" type="ORF">Mal48_45490</name>
</gene>
<evidence type="ECO:0000313" key="1">
    <source>
        <dbReference type="EMBL" id="QDT35273.1"/>
    </source>
</evidence>
<organism evidence="1 2">
    <name type="scientific">Thalassoglobus polymorphus</name>
    <dbReference type="NCBI Taxonomy" id="2527994"/>
    <lineage>
        <taxon>Bacteria</taxon>
        <taxon>Pseudomonadati</taxon>
        <taxon>Planctomycetota</taxon>
        <taxon>Planctomycetia</taxon>
        <taxon>Planctomycetales</taxon>
        <taxon>Planctomycetaceae</taxon>
        <taxon>Thalassoglobus</taxon>
    </lineage>
</organism>
<dbReference type="Pfam" id="PF05258">
    <property type="entry name" value="DciA"/>
    <property type="match status" value="1"/>
</dbReference>
<dbReference type="OrthoDB" id="288111at2"/>
<dbReference type="PANTHER" id="PTHR36456:SF1">
    <property type="entry name" value="UPF0232 PROTEIN SCO3875"/>
    <property type="match status" value="1"/>
</dbReference>
<keyword evidence="2" id="KW-1185">Reference proteome</keyword>
<proteinExistence type="predicted"/>
<sequence>MSRPPKYRGSPYGAKDPENLDNILSELFHLRGYNRFKANEQLQEMWDQVAGEFSHAAMKVKGIKNGVLEITLSNSALLYQLDSFYKAEFLHTIQTEYKHLKVREIKFRLKGNLNK</sequence>
<reference evidence="1 2" key="1">
    <citation type="submission" date="2019-02" db="EMBL/GenBank/DDBJ databases">
        <title>Deep-cultivation of Planctomycetes and their phenomic and genomic characterization uncovers novel biology.</title>
        <authorList>
            <person name="Wiegand S."/>
            <person name="Jogler M."/>
            <person name="Boedeker C."/>
            <person name="Pinto D."/>
            <person name="Vollmers J."/>
            <person name="Rivas-Marin E."/>
            <person name="Kohn T."/>
            <person name="Peeters S.H."/>
            <person name="Heuer A."/>
            <person name="Rast P."/>
            <person name="Oberbeckmann S."/>
            <person name="Bunk B."/>
            <person name="Jeske O."/>
            <person name="Meyerdierks A."/>
            <person name="Storesund J.E."/>
            <person name="Kallscheuer N."/>
            <person name="Luecker S."/>
            <person name="Lage O.M."/>
            <person name="Pohl T."/>
            <person name="Merkel B.J."/>
            <person name="Hornburger P."/>
            <person name="Mueller R.-W."/>
            <person name="Bruemmer F."/>
            <person name="Labrenz M."/>
            <person name="Spormann A.M."/>
            <person name="Op den Camp H."/>
            <person name="Overmann J."/>
            <person name="Amann R."/>
            <person name="Jetten M.S.M."/>
            <person name="Mascher T."/>
            <person name="Medema M.H."/>
            <person name="Devos D.P."/>
            <person name="Kaster A.-K."/>
            <person name="Ovreas L."/>
            <person name="Rohde M."/>
            <person name="Galperin M.Y."/>
            <person name="Jogler C."/>
        </authorList>
    </citation>
    <scope>NUCLEOTIDE SEQUENCE [LARGE SCALE GENOMIC DNA]</scope>
    <source>
        <strain evidence="1 2">Mal48</strain>
    </source>
</reference>
<dbReference type="EMBL" id="CP036267">
    <property type="protein sequence ID" value="QDT35273.1"/>
    <property type="molecule type" value="Genomic_DNA"/>
</dbReference>
<dbReference type="PANTHER" id="PTHR36456">
    <property type="entry name" value="UPF0232 PROTEIN SCO3875"/>
    <property type="match status" value="1"/>
</dbReference>
<dbReference type="Proteomes" id="UP000315724">
    <property type="component" value="Chromosome"/>
</dbReference>
<dbReference type="InterPro" id="IPR007922">
    <property type="entry name" value="DciA-like"/>
</dbReference>
<name>A0A517QUI9_9PLAN</name>